<feature type="region of interest" description="Disordered" evidence="3">
    <location>
        <begin position="104"/>
        <end position="140"/>
    </location>
</feature>
<dbReference type="RefSeq" id="WP_119930555.1">
    <property type="nucleotide sequence ID" value="NZ_QZEY01000019.1"/>
</dbReference>
<name>A0A3A4ACG5_9ACTN</name>
<evidence type="ECO:0000313" key="6">
    <source>
        <dbReference type="Proteomes" id="UP000265768"/>
    </source>
</evidence>
<accession>A0A3A4ACG5</accession>
<dbReference type="GO" id="GO:0031956">
    <property type="term" value="F:medium-chain fatty acid-CoA ligase activity"/>
    <property type="evidence" value="ECO:0007669"/>
    <property type="project" value="TreeGrafter"/>
</dbReference>
<reference evidence="5 6" key="1">
    <citation type="submission" date="2018-09" db="EMBL/GenBank/DDBJ databases">
        <title>YIM 75507 draft genome.</title>
        <authorList>
            <person name="Tang S."/>
            <person name="Feng Y."/>
        </authorList>
    </citation>
    <scope>NUCLEOTIDE SEQUENCE [LARGE SCALE GENOMIC DNA]</scope>
    <source>
        <strain evidence="5 6">YIM 75507</strain>
    </source>
</reference>
<comment type="caution">
    <text evidence="5">The sequence shown here is derived from an EMBL/GenBank/DDBJ whole genome shotgun (WGS) entry which is preliminary data.</text>
</comment>
<dbReference type="InterPro" id="IPR000873">
    <property type="entry name" value="AMP-dep_synth/lig_dom"/>
</dbReference>
<feature type="domain" description="AMP-dependent synthetase/ligase" evidence="4">
    <location>
        <begin position="11"/>
        <end position="373"/>
    </location>
</feature>
<evidence type="ECO:0000313" key="5">
    <source>
        <dbReference type="EMBL" id="RJL23243.1"/>
    </source>
</evidence>
<keyword evidence="2 5" id="KW-0436">Ligase</keyword>
<proteinExistence type="inferred from homology"/>
<dbReference type="Pfam" id="PF00501">
    <property type="entry name" value="AMP-binding"/>
    <property type="match status" value="1"/>
</dbReference>
<gene>
    <name evidence="5" type="ORF">D5H75_33270</name>
</gene>
<keyword evidence="6" id="KW-1185">Reference proteome</keyword>
<feature type="region of interest" description="Disordered" evidence="3">
    <location>
        <begin position="410"/>
        <end position="436"/>
    </location>
</feature>
<dbReference type="Proteomes" id="UP000265768">
    <property type="component" value="Unassembled WGS sequence"/>
</dbReference>
<dbReference type="SUPFAM" id="SSF56801">
    <property type="entry name" value="Acetyl-CoA synthetase-like"/>
    <property type="match status" value="1"/>
</dbReference>
<comment type="similarity">
    <text evidence="1">Belongs to the ATP-dependent AMP-binding enzyme family.</text>
</comment>
<protein>
    <submittedName>
        <fullName evidence="5">Long-chain fatty acid--CoA ligase</fullName>
    </submittedName>
</protein>
<evidence type="ECO:0000256" key="1">
    <source>
        <dbReference type="ARBA" id="ARBA00006432"/>
    </source>
</evidence>
<dbReference type="OrthoDB" id="3172305at2"/>
<evidence type="ECO:0000259" key="4">
    <source>
        <dbReference type="Pfam" id="PF00501"/>
    </source>
</evidence>
<evidence type="ECO:0000256" key="3">
    <source>
        <dbReference type="SAM" id="MobiDB-lite"/>
    </source>
</evidence>
<dbReference type="PANTHER" id="PTHR43201:SF5">
    <property type="entry name" value="MEDIUM-CHAIN ACYL-COA LIGASE ACSF2, MITOCHONDRIAL"/>
    <property type="match status" value="1"/>
</dbReference>
<organism evidence="5 6">
    <name type="scientific">Bailinhaonella thermotolerans</name>
    <dbReference type="NCBI Taxonomy" id="1070861"/>
    <lineage>
        <taxon>Bacteria</taxon>
        <taxon>Bacillati</taxon>
        <taxon>Actinomycetota</taxon>
        <taxon>Actinomycetes</taxon>
        <taxon>Streptosporangiales</taxon>
        <taxon>Streptosporangiaceae</taxon>
        <taxon>Bailinhaonella</taxon>
    </lineage>
</organism>
<dbReference type="EMBL" id="QZEY01000019">
    <property type="protein sequence ID" value="RJL23243.1"/>
    <property type="molecule type" value="Genomic_DNA"/>
</dbReference>
<sequence>MANLSRVLTVTAERDPRRRAAGGREPMRYGQWDARTNRLARALILLGVRPGDRVVLMMACGVPMAGLHLALQKIGATSVPVSPRLGAAGIAACLRDSAPRLLVTDGPASGEAGGGLEEFPPGRPGWAHAGPDGDTPRGAVPLDRIAAGQPDGALATRVSDQDESVILYTAGTTGRPKGVVRTHAAEHAATVAHLLQSRHGFGETTLGAVPLYRDVGLRALLASVLTGGTWVPQPEFDAGESLELVTRERVSTLYLEPPAYRALLGTGRLSEVASVRTLGSTGSVLAPELARELADALQPEVFFDHLGSTEISTHTVEPDVLTKRGGVGRAGIFSRVRLITPEPFAGPGDLVPDGEPGQLAVSMESPEAFAGYLNRPDAHAEAVGDGWYLTGDLAVRDEAGDLRYLGRMETSAGGSRHVTARPQRPAALPEPRADER</sequence>
<dbReference type="Gene3D" id="3.40.50.12780">
    <property type="entry name" value="N-terminal domain of ligase-like"/>
    <property type="match status" value="1"/>
</dbReference>
<evidence type="ECO:0000256" key="2">
    <source>
        <dbReference type="ARBA" id="ARBA00022598"/>
    </source>
</evidence>
<dbReference type="InterPro" id="IPR020845">
    <property type="entry name" value="AMP-binding_CS"/>
</dbReference>
<dbReference type="PROSITE" id="PS00455">
    <property type="entry name" value="AMP_BINDING"/>
    <property type="match status" value="1"/>
</dbReference>
<dbReference type="InterPro" id="IPR042099">
    <property type="entry name" value="ANL_N_sf"/>
</dbReference>
<dbReference type="GO" id="GO:0006631">
    <property type="term" value="P:fatty acid metabolic process"/>
    <property type="evidence" value="ECO:0007669"/>
    <property type="project" value="TreeGrafter"/>
</dbReference>
<dbReference type="PANTHER" id="PTHR43201">
    <property type="entry name" value="ACYL-COA SYNTHETASE"/>
    <property type="match status" value="1"/>
</dbReference>
<dbReference type="AlphaFoldDB" id="A0A3A4ACG5"/>